<evidence type="ECO:0000256" key="1">
    <source>
        <dbReference type="SAM" id="Phobius"/>
    </source>
</evidence>
<feature type="transmembrane region" description="Helical" evidence="1">
    <location>
        <begin position="43"/>
        <end position="64"/>
    </location>
</feature>
<keyword evidence="1" id="KW-1133">Transmembrane helix</keyword>
<evidence type="ECO:0008006" key="3">
    <source>
        <dbReference type="Google" id="ProtNLM"/>
    </source>
</evidence>
<sequence>VTREEFRNIQSDKASLRKFGLTVGTVISLLALVILYKNQDETFKYLLFFGLFILLTGVFMPNILKPINYFWMFFAIVVGWIMTRIILTVLFIIVIAPIGLMARVAGKQFLQLEWNRSDKSYWNNREVLDLGNDHHEKQF</sequence>
<feature type="transmembrane region" description="Helical" evidence="1">
    <location>
        <begin position="70"/>
        <end position="100"/>
    </location>
</feature>
<keyword evidence="1" id="KW-0472">Membrane</keyword>
<dbReference type="Pfam" id="PF19588">
    <property type="entry name" value="SxtJ"/>
    <property type="match status" value="1"/>
</dbReference>
<protein>
    <recommendedName>
        <fullName evidence="3">SxtJ</fullName>
    </recommendedName>
</protein>
<feature type="transmembrane region" description="Helical" evidence="1">
    <location>
        <begin position="19"/>
        <end position="36"/>
    </location>
</feature>
<evidence type="ECO:0000313" key="2">
    <source>
        <dbReference type="EMBL" id="SVE01593.1"/>
    </source>
</evidence>
<accession>A0A383A1S8</accession>
<gene>
    <name evidence="2" type="ORF">METZ01_LOCUS454447</name>
</gene>
<name>A0A383A1S8_9ZZZZ</name>
<dbReference type="AlphaFoldDB" id="A0A383A1S8"/>
<organism evidence="2">
    <name type="scientific">marine metagenome</name>
    <dbReference type="NCBI Taxonomy" id="408172"/>
    <lineage>
        <taxon>unclassified sequences</taxon>
        <taxon>metagenomes</taxon>
        <taxon>ecological metagenomes</taxon>
    </lineage>
</organism>
<proteinExistence type="predicted"/>
<dbReference type="InterPro" id="IPR045781">
    <property type="entry name" value="SxtJ"/>
</dbReference>
<feature type="non-terminal residue" evidence="2">
    <location>
        <position position="1"/>
    </location>
</feature>
<keyword evidence="1" id="KW-0812">Transmembrane</keyword>
<dbReference type="EMBL" id="UINC01188392">
    <property type="protein sequence ID" value="SVE01593.1"/>
    <property type="molecule type" value="Genomic_DNA"/>
</dbReference>
<reference evidence="2" key="1">
    <citation type="submission" date="2018-05" db="EMBL/GenBank/DDBJ databases">
        <authorList>
            <person name="Lanie J.A."/>
            <person name="Ng W.-L."/>
            <person name="Kazmierczak K.M."/>
            <person name="Andrzejewski T.M."/>
            <person name="Davidsen T.M."/>
            <person name="Wayne K.J."/>
            <person name="Tettelin H."/>
            <person name="Glass J.I."/>
            <person name="Rusch D."/>
            <person name="Podicherti R."/>
            <person name="Tsui H.-C.T."/>
            <person name="Winkler M.E."/>
        </authorList>
    </citation>
    <scope>NUCLEOTIDE SEQUENCE</scope>
</reference>